<feature type="compositionally biased region" description="Low complexity" evidence="1">
    <location>
        <begin position="311"/>
        <end position="330"/>
    </location>
</feature>
<comment type="caution">
    <text evidence="2">The sequence shown here is derived from an EMBL/GenBank/DDBJ whole genome shotgun (WGS) entry which is preliminary data.</text>
</comment>
<reference evidence="2 3" key="1">
    <citation type="submission" date="2023-09" db="EMBL/GenBank/DDBJ databases">
        <title>Genomes of two closely related lineages of the louse Polyplax serrata with different host specificities.</title>
        <authorList>
            <person name="Martinu J."/>
            <person name="Tarabai H."/>
            <person name="Stefka J."/>
            <person name="Hypsa V."/>
        </authorList>
    </citation>
    <scope>NUCLEOTIDE SEQUENCE [LARGE SCALE GENOMIC DNA]</scope>
    <source>
        <strain evidence="2">98ZLc_SE</strain>
    </source>
</reference>
<dbReference type="Proteomes" id="UP001359485">
    <property type="component" value="Unassembled WGS sequence"/>
</dbReference>
<evidence type="ECO:0000256" key="1">
    <source>
        <dbReference type="SAM" id="MobiDB-lite"/>
    </source>
</evidence>
<feature type="compositionally biased region" description="Low complexity" evidence="1">
    <location>
        <begin position="173"/>
        <end position="188"/>
    </location>
</feature>
<feature type="region of interest" description="Disordered" evidence="1">
    <location>
        <begin position="233"/>
        <end position="362"/>
    </location>
</feature>
<name>A0ABR1AM91_POLSC</name>
<feature type="compositionally biased region" description="Polar residues" evidence="1">
    <location>
        <begin position="65"/>
        <end position="82"/>
    </location>
</feature>
<accession>A0ABR1AM91</accession>
<feature type="compositionally biased region" description="Polar residues" evidence="1">
    <location>
        <begin position="148"/>
        <end position="172"/>
    </location>
</feature>
<proteinExistence type="predicted"/>
<protein>
    <submittedName>
        <fullName evidence="2">Uncharacterized protein</fullName>
    </submittedName>
</protein>
<organism evidence="2 3">
    <name type="scientific">Polyplax serrata</name>
    <name type="common">Common mouse louse</name>
    <dbReference type="NCBI Taxonomy" id="468196"/>
    <lineage>
        <taxon>Eukaryota</taxon>
        <taxon>Metazoa</taxon>
        <taxon>Ecdysozoa</taxon>
        <taxon>Arthropoda</taxon>
        <taxon>Hexapoda</taxon>
        <taxon>Insecta</taxon>
        <taxon>Pterygota</taxon>
        <taxon>Neoptera</taxon>
        <taxon>Paraneoptera</taxon>
        <taxon>Psocodea</taxon>
        <taxon>Troctomorpha</taxon>
        <taxon>Phthiraptera</taxon>
        <taxon>Anoplura</taxon>
        <taxon>Polyplacidae</taxon>
        <taxon>Polyplax</taxon>
    </lineage>
</organism>
<feature type="compositionally biased region" description="Basic and acidic residues" evidence="1">
    <location>
        <begin position="252"/>
        <end position="269"/>
    </location>
</feature>
<feature type="compositionally biased region" description="Polar residues" evidence="1">
    <location>
        <begin position="114"/>
        <end position="125"/>
    </location>
</feature>
<sequence>MLAKGRTNIELREQFILADGVSQSMSAFKPKTSTSSRSTSITSGSAGPITKIREKSIKSVPMGSTRGTRSSMSQETPDSLSDNEGGYSKPTPRRSASSYRSSLTPSGSLPGSRNSSRPASRTGSKPPSRHGSNLSLDSTDDSSHGRITKTSITPRTSASGRSRLIVSNGSSYSRPRTPTSGTASTPGSRIKKVTEIEKSAAGHRQPMRKLMTFNTGKGVCSLSVNLNDLKEPTGSLTPVRKPASAMPGVPHYEAEPVKLPKSKSVEDNRFGYMGKPYRKSTGGSATKIPKASSLSADRTPNDDDPLTQARTPGSGSTTPVPPGSSYTTGSRLQRKPSGASDISAASKKKAQTPTDPRAPFRL</sequence>
<feature type="region of interest" description="Disordered" evidence="1">
    <location>
        <begin position="19"/>
        <end position="188"/>
    </location>
</feature>
<evidence type="ECO:0000313" key="2">
    <source>
        <dbReference type="EMBL" id="KAK6622394.1"/>
    </source>
</evidence>
<evidence type="ECO:0000313" key="3">
    <source>
        <dbReference type="Proteomes" id="UP001359485"/>
    </source>
</evidence>
<feature type="compositionally biased region" description="Low complexity" evidence="1">
    <location>
        <begin position="32"/>
        <end position="45"/>
    </location>
</feature>
<keyword evidence="3" id="KW-1185">Reference proteome</keyword>
<feature type="compositionally biased region" description="Low complexity" evidence="1">
    <location>
        <begin position="100"/>
        <end position="113"/>
    </location>
</feature>
<gene>
    <name evidence="2" type="ORF">RUM44_002205</name>
</gene>
<dbReference type="EMBL" id="JAWJWF010000047">
    <property type="protein sequence ID" value="KAK6622394.1"/>
    <property type="molecule type" value="Genomic_DNA"/>
</dbReference>